<comment type="function">
    <text evidence="9">Transfers the 4'-phosphopantetheine moiety from coenzyme A to the 'Ser-36' of acyl-carrier-protein.</text>
</comment>
<dbReference type="EMBL" id="CP047656">
    <property type="protein sequence ID" value="QHJ12948.1"/>
    <property type="molecule type" value="Genomic_DNA"/>
</dbReference>
<dbReference type="AlphaFoldDB" id="A0A857JNK7"/>
<keyword evidence="4 10" id="KW-0276">Fatty acid metabolism</keyword>
<dbReference type="GO" id="GO:0008897">
    <property type="term" value="F:holo-[acyl-carrier-protein] synthase activity"/>
    <property type="evidence" value="ECO:0007669"/>
    <property type="project" value="UniProtKB-UniRule"/>
</dbReference>
<name>A0A857JNK7_9ALTE</name>
<dbReference type="HAMAP" id="MF_00101">
    <property type="entry name" value="AcpS"/>
    <property type="match status" value="1"/>
</dbReference>
<dbReference type="GO" id="GO:0000287">
    <property type="term" value="F:magnesium ion binding"/>
    <property type="evidence" value="ECO:0007669"/>
    <property type="project" value="UniProtKB-UniRule"/>
</dbReference>
<keyword evidence="13" id="KW-1185">Reference proteome</keyword>
<gene>
    <name evidence="10" type="primary">acpS</name>
    <name evidence="12" type="ORF">FX988_03206</name>
</gene>
<feature type="domain" description="4'-phosphopantetheinyl transferase" evidence="11">
    <location>
        <begin position="5"/>
        <end position="120"/>
    </location>
</feature>
<dbReference type="RefSeq" id="WP_007984978.1">
    <property type="nucleotide sequence ID" value="NZ_CP047656.1"/>
</dbReference>
<evidence type="ECO:0000256" key="7">
    <source>
        <dbReference type="ARBA" id="ARBA00023160"/>
    </source>
</evidence>
<dbReference type="SUPFAM" id="SSF56214">
    <property type="entry name" value="4'-phosphopantetheinyl transferase"/>
    <property type="match status" value="1"/>
</dbReference>
<proteinExistence type="inferred from homology"/>
<evidence type="ECO:0000256" key="4">
    <source>
        <dbReference type="ARBA" id="ARBA00022832"/>
    </source>
</evidence>
<evidence type="ECO:0000313" key="12">
    <source>
        <dbReference type="EMBL" id="QHJ12948.1"/>
    </source>
</evidence>
<evidence type="ECO:0000259" key="11">
    <source>
        <dbReference type="Pfam" id="PF01648"/>
    </source>
</evidence>
<dbReference type="KEGG" id="pmes:FX988_03206"/>
<comment type="subcellular location">
    <subcellularLocation>
        <location evidence="10">Cytoplasm</location>
    </subcellularLocation>
</comment>
<feature type="binding site" evidence="10">
    <location>
        <position position="9"/>
    </location>
    <ligand>
        <name>Mg(2+)</name>
        <dbReference type="ChEBI" id="CHEBI:18420"/>
    </ligand>
</feature>
<dbReference type="OrthoDB" id="517356at2"/>
<evidence type="ECO:0000256" key="1">
    <source>
        <dbReference type="ARBA" id="ARBA00022516"/>
    </source>
</evidence>
<evidence type="ECO:0000256" key="3">
    <source>
        <dbReference type="ARBA" id="ARBA00022723"/>
    </source>
</evidence>
<organism evidence="12 13">
    <name type="scientific">Paraglaciecola mesophila</name>
    <dbReference type="NCBI Taxonomy" id="197222"/>
    <lineage>
        <taxon>Bacteria</taxon>
        <taxon>Pseudomonadati</taxon>
        <taxon>Pseudomonadota</taxon>
        <taxon>Gammaproteobacteria</taxon>
        <taxon>Alteromonadales</taxon>
        <taxon>Alteromonadaceae</taxon>
        <taxon>Paraglaciecola</taxon>
    </lineage>
</organism>
<keyword evidence="2 10" id="KW-0808">Transferase</keyword>
<dbReference type="GO" id="GO:0005737">
    <property type="term" value="C:cytoplasm"/>
    <property type="evidence" value="ECO:0007669"/>
    <property type="project" value="UniProtKB-SubCell"/>
</dbReference>
<keyword evidence="3 10" id="KW-0479">Metal-binding</keyword>
<accession>A0A857JNK7</accession>
<comment type="catalytic activity">
    <reaction evidence="8 10">
        <text>apo-[ACP] + CoA = holo-[ACP] + adenosine 3',5'-bisphosphate + H(+)</text>
        <dbReference type="Rhea" id="RHEA:12068"/>
        <dbReference type="Rhea" id="RHEA-COMP:9685"/>
        <dbReference type="Rhea" id="RHEA-COMP:9690"/>
        <dbReference type="ChEBI" id="CHEBI:15378"/>
        <dbReference type="ChEBI" id="CHEBI:29999"/>
        <dbReference type="ChEBI" id="CHEBI:57287"/>
        <dbReference type="ChEBI" id="CHEBI:58343"/>
        <dbReference type="ChEBI" id="CHEBI:64479"/>
        <dbReference type="EC" id="2.7.8.7"/>
    </reaction>
</comment>
<dbReference type="EC" id="2.7.8.7" evidence="10"/>
<protein>
    <recommendedName>
        <fullName evidence="10">Holo-[acyl-carrier-protein] synthase</fullName>
        <shortName evidence="10">Holo-ACP synthase</shortName>
        <ecNumber evidence="10">2.7.8.7</ecNumber>
    </recommendedName>
    <alternativeName>
        <fullName evidence="10">4'-phosphopantetheinyl transferase AcpS</fullName>
    </alternativeName>
</protein>
<evidence type="ECO:0000256" key="5">
    <source>
        <dbReference type="ARBA" id="ARBA00022842"/>
    </source>
</evidence>
<comment type="similarity">
    <text evidence="10">Belongs to the P-Pant transferase superfamily. AcpS family.</text>
</comment>
<sequence>MAVMGLGTDVIEISRIEKQLQRSNRLAQRILTATELAIFDEHSFPARYLAKRFAAKEAAVKALGIGIGNGISFQDVEVHNLPSGQPFLRFYAKFAQICEQRNITSSHISISDEQQYAVATVILESP</sequence>
<dbReference type="NCBIfam" id="TIGR00556">
    <property type="entry name" value="pantethn_trn"/>
    <property type="match status" value="1"/>
</dbReference>
<evidence type="ECO:0000313" key="13">
    <source>
        <dbReference type="Proteomes" id="UP000464524"/>
    </source>
</evidence>
<dbReference type="InterPro" id="IPR004568">
    <property type="entry name" value="Ppantetheine-prot_Trfase_dom"/>
</dbReference>
<feature type="binding site" evidence="10">
    <location>
        <position position="57"/>
    </location>
    <ligand>
        <name>Mg(2+)</name>
        <dbReference type="ChEBI" id="CHEBI:18420"/>
    </ligand>
</feature>
<reference evidence="12 13" key="1">
    <citation type="submission" date="2019-12" db="EMBL/GenBank/DDBJ databases">
        <title>Genome sequencing and assembly of endphytes of Porphyra tenera.</title>
        <authorList>
            <person name="Park J.M."/>
            <person name="Shin R."/>
            <person name="Jo S.H."/>
        </authorList>
    </citation>
    <scope>NUCLEOTIDE SEQUENCE [LARGE SCALE GENOMIC DNA]</scope>
    <source>
        <strain evidence="12 13">GPM4</strain>
    </source>
</reference>
<comment type="cofactor">
    <cofactor evidence="10">
        <name>Mg(2+)</name>
        <dbReference type="ChEBI" id="CHEBI:18420"/>
    </cofactor>
</comment>
<comment type="function">
    <text evidence="10">Transfers the 4'-phosphopantetheine moiety from coenzyme A to a Ser of acyl-carrier-protein.</text>
</comment>
<dbReference type="NCBIfam" id="TIGR00516">
    <property type="entry name" value="acpS"/>
    <property type="match status" value="1"/>
</dbReference>
<evidence type="ECO:0000256" key="10">
    <source>
        <dbReference type="HAMAP-Rule" id="MF_00101"/>
    </source>
</evidence>
<keyword evidence="10" id="KW-0963">Cytoplasm</keyword>
<keyword evidence="7 10" id="KW-0275">Fatty acid biosynthesis</keyword>
<keyword evidence="5 10" id="KW-0460">Magnesium</keyword>
<dbReference type="FunFam" id="3.90.470.20:FF:000001">
    <property type="entry name" value="Holo-[acyl-carrier-protein] synthase"/>
    <property type="match status" value="1"/>
</dbReference>
<keyword evidence="6 10" id="KW-0443">Lipid metabolism</keyword>
<keyword evidence="1 10" id="KW-0444">Lipid biosynthesis</keyword>
<evidence type="ECO:0000256" key="2">
    <source>
        <dbReference type="ARBA" id="ARBA00022679"/>
    </source>
</evidence>
<evidence type="ECO:0000256" key="6">
    <source>
        <dbReference type="ARBA" id="ARBA00023098"/>
    </source>
</evidence>
<dbReference type="GO" id="GO:0006633">
    <property type="term" value="P:fatty acid biosynthetic process"/>
    <property type="evidence" value="ECO:0007669"/>
    <property type="project" value="UniProtKB-UniRule"/>
</dbReference>
<dbReference type="InterPro" id="IPR037143">
    <property type="entry name" value="4-PPantetheinyl_Trfase_dom_sf"/>
</dbReference>
<dbReference type="InterPro" id="IPR008278">
    <property type="entry name" value="4-PPantetheinyl_Trfase_dom"/>
</dbReference>
<dbReference type="Pfam" id="PF01648">
    <property type="entry name" value="ACPS"/>
    <property type="match status" value="1"/>
</dbReference>
<dbReference type="Gene3D" id="3.90.470.20">
    <property type="entry name" value="4'-phosphopantetheinyl transferase domain"/>
    <property type="match status" value="1"/>
</dbReference>
<dbReference type="Proteomes" id="UP000464524">
    <property type="component" value="Chromosome"/>
</dbReference>
<evidence type="ECO:0000256" key="9">
    <source>
        <dbReference type="ARBA" id="ARBA00054726"/>
    </source>
</evidence>
<evidence type="ECO:0000256" key="8">
    <source>
        <dbReference type="ARBA" id="ARBA00050875"/>
    </source>
</evidence>
<dbReference type="InterPro" id="IPR002582">
    <property type="entry name" value="ACPS"/>
</dbReference>